<evidence type="ECO:0000256" key="2">
    <source>
        <dbReference type="ARBA" id="ARBA00023015"/>
    </source>
</evidence>
<dbReference type="InterPro" id="IPR013249">
    <property type="entry name" value="RNA_pol_sigma70_r4_t2"/>
</dbReference>
<dbReference type="PANTHER" id="PTHR43133">
    <property type="entry name" value="RNA POLYMERASE ECF-TYPE SIGMA FACTO"/>
    <property type="match status" value="1"/>
</dbReference>
<evidence type="ECO:0000256" key="3">
    <source>
        <dbReference type="ARBA" id="ARBA00023082"/>
    </source>
</evidence>
<evidence type="ECO:0000256" key="1">
    <source>
        <dbReference type="ARBA" id="ARBA00010641"/>
    </source>
</evidence>
<dbReference type="InterPro" id="IPR007627">
    <property type="entry name" value="RNA_pol_sigma70_r2"/>
</dbReference>
<dbReference type="EMBL" id="FUZF01000001">
    <property type="protein sequence ID" value="SKB38831.1"/>
    <property type="molecule type" value="Genomic_DNA"/>
</dbReference>
<dbReference type="InterPro" id="IPR036388">
    <property type="entry name" value="WH-like_DNA-bd_sf"/>
</dbReference>
<comment type="similarity">
    <text evidence="1">Belongs to the sigma-70 factor family. ECF subfamily.</text>
</comment>
<evidence type="ECO:0000259" key="6">
    <source>
        <dbReference type="Pfam" id="PF08281"/>
    </source>
</evidence>
<dbReference type="SUPFAM" id="SSF88946">
    <property type="entry name" value="Sigma2 domain of RNA polymerase sigma factors"/>
    <property type="match status" value="1"/>
</dbReference>
<keyword evidence="8" id="KW-1185">Reference proteome</keyword>
<dbReference type="AlphaFoldDB" id="A0A1T5AUV4"/>
<evidence type="ECO:0000256" key="4">
    <source>
        <dbReference type="ARBA" id="ARBA00023163"/>
    </source>
</evidence>
<dbReference type="GO" id="GO:0006352">
    <property type="term" value="P:DNA-templated transcription initiation"/>
    <property type="evidence" value="ECO:0007669"/>
    <property type="project" value="InterPro"/>
</dbReference>
<dbReference type="InterPro" id="IPR039425">
    <property type="entry name" value="RNA_pol_sigma-70-like"/>
</dbReference>
<keyword evidence="4" id="KW-0804">Transcription</keyword>
<reference evidence="8" key="1">
    <citation type="submission" date="2017-02" db="EMBL/GenBank/DDBJ databases">
        <authorList>
            <person name="Varghese N."/>
            <person name="Submissions S."/>
        </authorList>
    </citation>
    <scope>NUCLEOTIDE SEQUENCE [LARGE SCALE GENOMIC DNA]</scope>
    <source>
        <strain evidence="8">DSM 24091</strain>
    </source>
</reference>
<dbReference type="Proteomes" id="UP000190150">
    <property type="component" value="Unassembled WGS sequence"/>
</dbReference>
<dbReference type="InterPro" id="IPR013324">
    <property type="entry name" value="RNA_pol_sigma_r3/r4-like"/>
</dbReference>
<feature type="domain" description="RNA polymerase sigma-70 region 2" evidence="5">
    <location>
        <begin position="28"/>
        <end position="95"/>
    </location>
</feature>
<dbReference type="STRING" id="1513896.SAMN05660841_00204"/>
<dbReference type="PANTHER" id="PTHR43133:SF46">
    <property type="entry name" value="RNA POLYMERASE SIGMA-70 FACTOR ECF SUBFAMILY"/>
    <property type="match status" value="1"/>
</dbReference>
<dbReference type="InterPro" id="IPR014284">
    <property type="entry name" value="RNA_pol_sigma-70_dom"/>
</dbReference>
<keyword evidence="2" id="KW-0805">Transcription regulation</keyword>
<keyword evidence="3" id="KW-0731">Sigma factor</keyword>
<dbReference type="Pfam" id="PF08281">
    <property type="entry name" value="Sigma70_r4_2"/>
    <property type="match status" value="1"/>
</dbReference>
<dbReference type="InterPro" id="IPR013325">
    <property type="entry name" value="RNA_pol_sigma_r2"/>
</dbReference>
<dbReference type="RefSeq" id="WP_176140955.1">
    <property type="nucleotide sequence ID" value="NZ_FUZF01000001.1"/>
</dbReference>
<dbReference type="NCBIfam" id="TIGR02937">
    <property type="entry name" value="sigma70-ECF"/>
    <property type="match status" value="1"/>
</dbReference>
<proteinExistence type="inferred from homology"/>
<evidence type="ECO:0000313" key="8">
    <source>
        <dbReference type="Proteomes" id="UP000190150"/>
    </source>
</evidence>
<dbReference type="SUPFAM" id="SSF88659">
    <property type="entry name" value="Sigma3 and sigma4 domains of RNA polymerase sigma factors"/>
    <property type="match status" value="1"/>
</dbReference>
<feature type="domain" description="RNA polymerase sigma factor 70 region 4 type 2" evidence="6">
    <location>
        <begin position="125"/>
        <end position="176"/>
    </location>
</feature>
<dbReference type="Gene3D" id="1.10.1740.10">
    <property type="match status" value="1"/>
</dbReference>
<gene>
    <name evidence="7" type="ORF">SAMN05660841_00204</name>
</gene>
<accession>A0A1T5AUV4</accession>
<evidence type="ECO:0000259" key="5">
    <source>
        <dbReference type="Pfam" id="PF04542"/>
    </source>
</evidence>
<dbReference type="Gene3D" id="1.10.10.10">
    <property type="entry name" value="Winged helix-like DNA-binding domain superfamily/Winged helix DNA-binding domain"/>
    <property type="match status" value="1"/>
</dbReference>
<protein>
    <submittedName>
        <fullName evidence="7">RNA polymerase sigma-70 factor, ECF subfamily</fullName>
    </submittedName>
</protein>
<dbReference type="GO" id="GO:0016987">
    <property type="term" value="F:sigma factor activity"/>
    <property type="evidence" value="ECO:0007669"/>
    <property type="project" value="UniProtKB-KW"/>
</dbReference>
<organism evidence="7 8">
    <name type="scientific">Sphingobacterium nematocida</name>
    <dbReference type="NCBI Taxonomy" id="1513896"/>
    <lineage>
        <taxon>Bacteria</taxon>
        <taxon>Pseudomonadati</taxon>
        <taxon>Bacteroidota</taxon>
        <taxon>Sphingobacteriia</taxon>
        <taxon>Sphingobacteriales</taxon>
        <taxon>Sphingobacteriaceae</taxon>
        <taxon>Sphingobacterium</taxon>
    </lineage>
</organism>
<evidence type="ECO:0000313" key="7">
    <source>
        <dbReference type="EMBL" id="SKB38831.1"/>
    </source>
</evidence>
<sequence length="197" mass="23236">MINQLSSKTTSNLLLRIAQGDEKAFNVFFEQHHTSVFNFCIPILQDRKLCEELVQEVMLKIWQMGEELLDIQNIDGYLRRLARNKAIDFLRMQQSRKRANDFFVAQAEISSKETEERILLREARKLLDQAIENLSSQQREVYCLFESEGLNSYQISEKLNISRSTVQTHLKVAKKNIRDYLRRHIDLAVILIIFKLF</sequence>
<name>A0A1T5AUV4_9SPHI</name>
<dbReference type="Pfam" id="PF04542">
    <property type="entry name" value="Sigma70_r2"/>
    <property type="match status" value="1"/>
</dbReference>
<dbReference type="GO" id="GO:0003677">
    <property type="term" value="F:DNA binding"/>
    <property type="evidence" value="ECO:0007669"/>
    <property type="project" value="InterPro"/>
</dbReference>